<keyword evidence="3" id="KW-1185">Reference proteome</keyword>
<dbReference type="Proteomes" id="UP001500689">
    <property type="component" value="Unassembled WGS sequence"/>
</dbReference>
<feature type="domain" description="HTH marR-type" evidence="1">
    <location>
        <begin position="8"/>
        <end position="139"/>
    </location>
</feature>
<dbReference type="InterPro" id="IPR036390">
    <property type="entry name" value="WH_DNA-bd_sf"/>
</dbReference>
<protein>
    <submittedName>
        <fullName evidence="2">MarR family transcriptional regulator</fullName>
    </submittedName>
</protein>
<organism evidence="2 3">
    <name type="scientific">Amycolatopsis ultiminotia</name>
    <dbReference type="NCBI Taxonomy" id="543629"/>
    <lineage>
        <taxon>Bacteria</taxon>
        <taxon>Bacillati</taxon>
        <taxon>Actinomycetota</taxon>
        <taxon>Actinomycetes</taxon>
        <taxon>Pseudonocardiales</taxon>
        <taxon>Pseudonocardiaceae</taxon>
        <taxon>Amycolatopsis</taxon>
    </lineage>
</organism>
<dbReference type="InterPro" id="IPR036388">
    <property type="entry name" value="WH-like_DNA-bd_sf"/>
</dbReference>
<gene>
    <name evidence="2" type="ORF">GCM10022222_06400</name>
</gene>
<accession>A0ABP6V4X3</accession>
<sequence length="145" mass="15578">MTAGQLPRLGVADTLVRTAHRVQRIFADVSRSFDLTPQQAQLLCRLTEGAMTMTELCAALNLEKSSLTGLVDRIEARSLVHRIRHPQDRRMVRVDLTGEGAKLAHAVHDAVAGSLDALVARLAGTDDATITAALTPLVTDNTTNA</sequence>
<proteinExistence type="predicted"/>
<dbReference type="SUPFAM" id="SSF46785">
    <property type="entry name" value="Winged helix' DNA-binding domain"/>
    <property type="match status" value="1"/>
</dbReference>
<reference evidence="3" key="1">
    <citation type="journal article" date="2019" name="Int. J. Syst. Evol. Microbiol.">
        <title>The Global Catalogue of Microorganisms (GCM) 10K type strain sequencing project: providing services to taxonomists for standard genome sequencing and annotation.</title>
        <authorList>
            <consortium name="The Broad Institute Genomics Platform"/>
            <consortium name="The Broad Institute Genome Sequencing Center for Infectious Disease"/>
            <person name="Wu L."/>
            <person name="Ma J."/>
        </authorList>
    </citation>
    <scope>NUCLEOTIDE SEQUENCE [LARGE SCALE GENOMIC DNA]</scope>
    <source>
        <strain evidence="3">JCM 16898</strain>
    </source>
</reference>
<name>A0ABP6V4X3_9PSEU</name>
<dbReference type="EMBL" id="BAAAZN010000001">
    <property type="protein sequence ID" value="GAA3526173.1"/>
    <property type="molecule type" value="Genomic_DNA"/>
</dbReference>
<evidence type="ECO:0000313" key="2">
    <source>
        <dbReference type="EMBL" id="GAA3526173.1"/>
    </source>
</evidence>
<dbReference type="PANTHER" id="PTHR33164:SF107">
    <property type="entry name" value="TRANSCRIPTIONAL REGULATORY PROTEIN"/>
    <property type="match status" value="1"/>
</dbReference>
<dbReference type="SMART" id="SM00347">
    <property type="entry name" value="HTH_MARR"/>
    <property type="match status" value="1"/>
</dbReference>
<dbReference type="Gene3D" id="1.10.10.10">
    <property type="entry name" value="Winged helix-like DNA-binding domain superfamily/Winged helix DNA-binding domain"/>
    <property type="match status" value="1"/>
</dbReference>
<evidence type="ECO:0000259" key="1">
    <source>
        <dbReference type="PROSITE" id="PS50995"/>
    </source>
</evidence>
<dbReference type="RefSeq" id="WP_344855027.1">
    <property type="nucleotide sequence ID" value="NZ_BAAAZN010000001.1"/>
</dbReference>
<comment type="caution">
    <text evidence="2">The sequence shown here is derived from an EMBL/GenBank/DDBJ whole genome shotgun (WGS) entry which is preliminary data.</text>
</comment>
<dbReference type="InterPro" id="IPR039422">
    <property type="entry name" value="MarR/SlyA-like"/>
</dbReference>
<dbReference type="PROSITE" id="PS50995">
    <property type="entry name" value="HTH_MARR_2"/>
    <property type="match status" value="1"/>
</dbReference>
<dbReference type="PRINTS" id="PR00598">
    <property type="entry name" value="HTHMARR"/>
</dbReference>
<dbReference type="PANTHER" id="PTHR33164">
    <property type="entry name" value="TRANSCRIPTIONAL REGULATOR, MARR FAMILY"/>
    <property type="match status" value="1"/>
</dbReference>
<evidence type="ECO:0000313" key="3">
    <source>
        <dbReference type="Proteomes" id="UP001500689"/>
    </source>
</evidence>
<dbReference type="Pfam" id="PF12802">
    <property type="entry name" value="MarR_2"/>
    <property type="match status" value="1"/>
</dbReference>
<dbReference type="InterPro" id="IPR000835">
    <property type="entry name" value="HTH_MarR-typ"/>
</dbReference>